<evidence type="ECO:0000259" key="2">
    <source>
        <dbReference type="Pfam" id="PF00135"/>
    </source>
</evidence>
<comment type="caution">
    <text evidence="3">The sequence shown here is derived from an EMBL/GenBank/DDBJ whole genome shotgun (WGS) entry which is preliminary data.</text>
</comment>
<proteinExistence type="predicted"/>
<dbReference type="Proteomes" id="UP001215712">
    <property type="component" value="Unassembled WGS sequence"/>
</dbReference>
<reference evidence="3" key="1">
    <citation type="journal article" date="2023" name="IMA Fungus">
        <title>Comparative genomic study of the Penicillium genus elucidates a diverse pangenome and 15 lateral gene transfer events.</title>
        <authorList>
            <person name="Petersen C."/>
            <person name="Sorensen T."/>
            <person name="Nielsen M.R."/>
            <person name="Sondergaard T.E."/>
            <person name="Sorensen J.L."/>
            <person name="Fitzpatrick D.A."/>
            <person name="Frisvad J.C."/>
            <person name="Nielsen K.L."/>
        </authorList>
    </citation>
    <scope>NUCLEOTIDE SEQUENCE</scope>
    <source>
        <strain evidence="3">IBT 17514</strain>
    </source>
</reference>
<reference evidence="3" key="2">
    <citation type="submission" date="2023-01" db="EMBL/GenBank/DDBJ databases">
        <authorList>
            <person name="Petersen C."/>
        </authorList>
    </citation>
    <scope>NUCLEOTIDE SEQUENCE</scope>
    <source>
        <strain evidence="3">IBT 17514</strain>
    </source>
</reference>
<dbReference type="GO" id="GO:0017000">
    <property type="term" value="P:antibiotic biosynthetic process"/>
    <property type="evidence" value="ECO:0007669"/>
    <property type="project" value="UniProtKB-ARBA"/>
</dbReference>
<gene>
    <name evidence="3" type="ORF">N7493_006453</name>
</gene>
<keyword evidence="4" id="KW-1185">Reference proteome</keyword>
<keyword evidence="1" id="KW-0732">Signal</keyword>
<dbReference type="InterPro" id="IPR029058">
    <property type="entry name" value="AB_hydrolase_fold"/>
</dbReference>
<name>A0AAD6MVI7_9EURO</name>
<dbReference type="EMBL" id="JAQJAN010000008">
    <property type="protein sequence ID" value="KAJ5724725.1"/>
    <property type="molecule type" value="Genomic_DNA"/>
</dbReference>
<accession>A0AAD6MVI7</accession>
<evidence type="ECO:0000313" key="3">
    <source>
        <dbReference type="EMBL" id="KAJ5724725.1"/>
    </source>
</evidence>
<dbReference type="SUPFAM" id="SSF53474">
    <property type="entry name" value="alpha/beta-Hydrolases"/>
    <property type="match status" value="1"/>
</dbReference>
<dbReference type="InterPro" id="IPR050309">
    <property type="entry name" value="Type-B_Carboxylest/Lipase"/>
</dbReference>
<dbReference type="InterPro" id="IPR019819">
    <property type="entry name" value="Carboxylesterase_B_CS"/>
</dbReference>
<dbReference type="GO" id="GO:0072330">
    <property type="term" value="P:monocarboxylic acid biosynthetic process"/>
    <property type="evidence" value="ECO:0007669"/>
    <property type="project" value="UniProtKB-ARBA"/>
</dbReference>
<evidence type="ECO:0000313" key="4">
    <source>
        <dbReference type="Proteomes" id="UP001215712"/>
    </source>
</evidence>
<dbReference type="InterPro" id="IPR002018">
    <property type="entry name" value="CarbesteraseB"/>
</dbReference>
<dbReference type="Pfam" id="PF00135">
    <property type="entry name" value="COesterase"/>
    <property type="match status" value="1"/>
</dbReference>
<dbReference type="AlphaFoldDB" id="A0AAD6MVI7"/>
<sequence length="540" mass="60200">MPFLKTLASLTTLVSSINAAFPVIETAQGAVRGSSSPYRSNVTVYKGIPFAAPPTGSLRFTPHQPPSNRTGILNATEYAPQCIQTKDPSAGIFYTGLSAMSEDCLYLNIWTPTYDDDEDIKSKNLPVYFWIYGGLYEMGSGDVKTYDGSGLAIKDVIVVDFNYRLGAFGYFAHPELSAESPHNSSGNYGTLDQIAALKWVYENIANFGGNPDQITTGGQSAGSASSLIMTYSDLSRDMVAGAISESGALSPRDPNTASLAVSYRMKREAEDFGVKLFNQLNISTTEQLRNLSVDVLNDLDTENEDLLVGPPFANLDMEPPEWRPVIDGWVLKEKYGKLLRTNDHADVPILTGFNKDEGIEDYNLTYFHELYTQVFGNFSDEFFKLYPAENDTQATEASNNWKRDMSKFSSWKYAADWVAGGAGTNVYNYFFTRTPQEDSEAGCYHGAELWYTFNNIPYADYTANLTWPAKDYAIADRMSDYWVNFIKSGNPNGHGLPKWEAASQEAREVMYLGNWWGSESIATDAKVDFLTRWEATLYEW</sequence>
<evidence type="ECO:0000256" key="1">
    <source>
        <dbReference type="SAM" id="SignalP"/>
    </source>
</evidence>
<dbReference type="PROSITE" id="PS00941">
    <property type="entry name" value="CARBOXYLESTERASE_B_2"/>
    <property type="match status" value="1"/>
</dbReference>
<dbReference type="PANTHER" id="PTHR11559">
    <property type="entry name" value="CARBOXYLESTERASE"/>
    <property type="match status" value="1"/>
</dbReference>
<feature type="domain" description="Carboxylesterase type B" evidence="2">
    <location>
        <begin position="22"/>
        <end position="513"/>
    </location>
</feature>
<feature type="chain" id="PRO_5042002159" evidence="1">
    <location>
        <begin position="20"/>
        <end position="540"/>
    </location>
</feature>
<organism evidence="3 4">
    <name type="scientific">Penicillium malachiteum</name>
    <dbReference type="NCBI Taxonomy" id="1324776"/>
    <lineage>
        <taxon>Eukaryota</taxon>
        <taxon>Fungi</taxon>
        <taxon>Dikarya</taxon>
        <taxon>Ascomycota</taxon>
        <taxon>Pezizomycotina</taxon>
        <taxon>Eurotiomycetes</taxon>
        <taxon>Eurotiomycetidae</taxon>
        <taxon>Eurotiales</taxon>
        <taxon>Aspergillaceae</taxon>
        <taxon>Penicillium</taxon>
    </lineage>
</organism>
<feature type="signal peptide" evidence="1">
    <location>
        <begin position="1"/>
        <end position="19"/>
    </location>
</feature>
<protein>
    <submittedName>
        <fullName evidence="3">Alpha/beta-hydrolase</fullName>
    </submittedName>
</protein>
<dbReference type="Gene3D" id="3.40.50.1820">
    <property type="entry name" value="alpha/beta hydrolase"/>
    <property type="match status" value="1"/>
</dbReference>